<dbReference type="KEGG" id="bbel:109487061"/>
<feature type="compositionally biased region" description="Basic and acidic residues" evidence="4">
    <location>
        <begin position="55"/>
        <end position="69"/>
    </location>
</feature>
<dbReference type="AlphaFoldDB" id="A0A6P5AU24"/>
<keyword evidence="6" id="KW-1185">Reference proteome</keyword>
<gene>
    <name evidence="7" type="primary">LOC109487061</name>
</gene>
<dbReference type="Pfam" id="PF15004">
    <property type="entry name" value="MYEOV2"/>
    <property type="match status" value="1"/>
</dbReference>
<dbReference type="SUPFAM" id="SSF47391">
    <property type="entry name" value="Dimerization-anchoring domain of cAMP-dependent PK regulatory subunit"/>
    <property type="match status" value="1"/>
</dbReference>
<comment type="similarity">
    <text evidence="1">Belongs to the CSN9 family.</text>
</comment>
<proteinExistence type="inferred from homology"/>
<dbReference type="CDD" id="cd12100">
    <property type="entry name" value="DD_CABYR_SP17"/>
    <property type="match status" value="1"/>
</dbReference>
<evidence type="ECO:0000256" key="2">
    <source>
        <dbReference type="ARBA" id="ARBA00014874"/>
    </source>
</evidence>
<organism evidence="6 7">
    <name type="scientific">Branchiostoma belcheri</name>
    <name type="common">Amphioxus</name>
    <dbReference type="NCBI Taxonomy" id="7741"/>
    <lineage>
        <taxon>Eukaryota</taxon>
        <taxon>Metazoa</taxon>
        <taxon>Chordata</taxon>
        <taxon>Cephalochordata</taxon>
        <taxon>Leptocardii</taxon>
        <taxon>Amphioxiformes</taxon>
        <taxon>Branchiostomatidae</taxon>
        <taxon>Branchiostoma</taxon>
    </lineage>
</organism>
<dbReference type="PANTHER" id="PTHR28562">
    <property type="entry name" value="COP9 SIGNALOSOME COMPLEX SUBUNIT 9"/>
    <property type="match status" value="1"/>
</dbReference>
<dbReference type="InterPro" id="IPR047579">
    <property type="entry name" value="DD_CABYR_SP17"/>
</dbReference>
<dbReference type="GeneID" id="109487061"/>
<sequence>MNFRGVPPGFLDLLEGLTAEVVRNRPTDITTFASEHFENLLKLRGNSGQEIVEDTGERDHTDTREGNYREQERVLSQAGGSGGLMMELAANEKAVHSDFFNDFDDLFDDEDLS</sequence>
<feature type="region of interest" description="Disordered" evidence="4">
    <location>
        <begin position="48"/>
        <end position="69"/>
    </location>
</feature>
<reference evidence="7" key="1">
    <citation type="submission" date="2025-08" db="UniProtKB">
        <authorList>
            <consortium name="RefSeq"/>
        </authorList>
    </citation>
    <scope>IDENTIFICATION</scope>
    <source>
        <tissue evidence="7">Gonad</tissue>
    </source>
</reference>
<evidence type="ECO:0000313" key="7">
    <source>
        <dbReference type="RefSeq" id="XP_019646572.1"/>
    </source>
</evidence>
<name>A0A6P5AU24_BRABE</name>
<dbReference type="GO" id="GO:0008180">
    <property type="term" value="C:COP9 signalosome"/>
    <property type="evidence" value="ECO:0007669"/>
    <property type="project" value="UniProtKB-KW"/>
</dbReference>
<dbReference type="SMART" id="SM00394">
    <property type="entry name" value="RIIa"/>
    <property type="match status" value="1"/>
</dbReference>
<dbReference type="OrthoDB" id="252964at2759"/>
<evidence type="ECO:0000256" key="3">
    <source>
        <dbReference type="ARBA" id="ARBA00022790"/>
    </source>
</evidence>
<feature type="domain" description="RIIa" evidence="5">
    <location>
        <begin position="8"/>
        <end position="45"/>
    </location>
</feature>
<evidence type="ECO:0000259" key="5">
    <source>
        <dbReference type="SMART" id="SM00394"/>
    </source>
</evidence>
<evidence type="ECO:0000313" key="6">
    <source>
        <dbReference type="Proteomes" id="UP000515135"/>
    </source>
</evidence>
<dbReference type="RefSeq" id="XP_019646572.1">
    <property type="nucleotide sequence ID" value="XM_019791013.1"/>
</dbReference>
<dbReference type="InterPro" id="IPR029391">
    <property type="entry name" value="CSN9_metazoa"/>
</dbReference>
<dbReference type="InterPro" id="IPR003117">
    <property type="entry name" value="cAMP_dep_PK_reg_su_I/II_a/b"/>
</dbReference>
<evidence type="ECO:0000256" key="1">
    <source>
        <dbReference type="ARBA" id="ARBA00009162"/>
    </source>
</evidence>
<dbReference type="Proteomes" id="UP000515135">
    <property type="component" value="Unplaced"/>
</dbReference>
<protein>
    <recommendedName>
        <fullName evidence="2">COP9 signalosome complex subunit 9</fullName>
    </recommendedName>
</protein>
<accession>A0A6P5AU24</accession>
<evidence type="ECO:0000256" key="4">
    <source>
        <dbReference type="SAM" id="MobiDB-lite"/>
    </source>
</evidence>
<keyword evidence="3" id="KW-0736">Signalosome</keyword>
<dbReference type="Gene3D" id="1.20.890.10">
    <property type="entry name" value="cAMP-dependent protein kinase regulatory subunit, dimerization-anchoring domain"/>
    <property type="match status" value="1"/>
</dbReference>
<dbReference type="Pfam" id="PF02197">
    <property type="entry name" value="RIIa"/>
    <property type="match status" value="1"/>
</dbReference>